<reference evidence="3" key="1">
    <citation type="submission" date="2018-06" db="EMBL/GenBank/DDBJ databases">
        <title>Genome assembly of Danube salmon.</title>
        <authorList>
            <person name="Macqueen D.J."/>
            <person name="Gundappa M.K."/>
        </authorList>
    </citation>
    <scope>NUCLEOTIDE SEQUENCE [LARGE SCALE GENOMIC DNA]</scope>
</reference>
<evidence type="ECO:0000313" key="3">
    <source>
        <dbReference type="Proteomes" id="UP000314982"/>
    </source>
</evidence>
<dbReference type="Ensembl" id="ENSHHUT00000079555.1">
    <property type="protein sequence ID" value="ENSHHUP00000077055.1"/>
    <property type="gene ID" value="ENSHHUG00000045037.1"/>
</dbReference>
<dbReference type="Proteomes" id="UP000314982">
    <property type="component" value="Unassembled WGS sequence"/>
</dbReference>
<protein>
    <submittedName>
        <fullName evidence="2">Intraflagellar transport 52 homolog (Chlamydomonas)</fullName>
    </submittedName>
</protein>
<evidence type="ECO:0000313" key="2">
    <source>
        <dbReference type="Ensembl" id="ENSHHUP00000077055.1"/>
    </source>
</evidence>
<dbReference type="GO" id="GO:0030992">
    <property type="term" value="C:intraciliary transport particle B"/>
    <property type="evidence" value="ECO:0007669"/>
    <property type="project" value="TreeGrafter"/>
</dbReference>
<dbReference type="GO" id="GO:0042073">
    <property type="term" value="P:intraciliary transport"/>
    <property type="evidence" value="ECO:0007669"/>
    <property type="project" value="TreeGrafter"/>
</dbReference>
<keyword evidence="3" id="KW-1185">Reference proteome</keyword>
<organism evidence="2 3">
    <name type="scientific">Hucho hucho</name>
    <name type="common">huchen</name>
    <dbReference type="NCBI Taxonomy" id="62062"/>
    <lineage>
        <taxon>Eukaryota</taxon>
        <taxon>Metazoa</taxon>
        <taxon>Chordata</taxon>
        <taxon>Craniata</taxon>
        <taxon>Vertebrata</taxon>
        <taxon>Euteleostomi</taxon>
        <taxon>Actinopterygii</taxon>
        <taxon>Neopterygii</taxon>
        <taxon>Teleostei</taxon>
        <taxon>Protacanthopterygii</taxon>
        <taxon>Salmoniformes</taxon>
        <taxon>Salmonidae</taxon>
        <taxon>Salmoninae</taxon>
        <taxon>Hucho</taxon>
    </lineage>
</organism>
<dbReference type="PANTHER" id="PTHR12969">
    <property type="entry name" value="NGD5/OSM-6/IFT52"/>
    <property type="match status" value="1"/>
</dbReference>
<dbReference type="InterPro" id="IPR039975">
    <property type="entry name" value="IFT52"/>
</dbReference>
<proteinExistence type="predicted"/>
<dbReference type="GO" id="GO:0060271">
    <property type="term" value="P:cilium assembly"/>
    <property type="evidence" value="ECO:0007669"/>
    <property type="project" value="TreeGrafter"/>
</dbReference>
<evidence type="ECO:0000259" key="1">
    <source>
        <dbReference type="Pfam" id="PF23355"/>
    </source>
</evidence>
<feature type="domain" description="IFT52 GIFT" evidence="1">
    <location>
        <begin position="2"/>
        <end position="29"/>
    </location>
</feature>
<dbReference type="GO" id="GO:0005814">
    <property type="term" value="C:centriole"/>
    <property type="evidence" value="ECO:0007669"/>
    <property type="project" value="TreeGrafter"/>
</dbReference>
<dbReference type="Pfam" id="PF23355">
    <property type="entry name" value="IFT52_GIFT"/>
    <property type="match status" value="1"/>
</dbReference>
<dbReference type="GeneTree" id="ENSGT00390000011581"/>
<reference evidence="2" key="2">
    <citation type="submission" date="2025-08" db="UniProtKB">
        <authorList>
            <consortium name="Ensembl"/>
        </authorList>
    </citation>
    <scope>IDENTIFICATION</scope>
</reference>
<dbReference type="PANTHER" id="PTHR12969:SF7">
    <property type="entry name" value="INTRAFLAGELLAR TRANSPORT PROTEIN 52 HOMOLOG"/>
    <property type="match status" value="1"/>
</dbReference>
<dbReference type="GO" id="GO:0005929">
    <property type="term" value="C:cilium"/>
    <property type="evidence" value="ECO:0007669"/>
    <property type="project" value="TreeGrafter"/>
</dbReference>
<reference evidence="2" key="3">
    <citation type="submission" date="2025-09" db="UniProtKB">
        <authorList>
            <consortium name="Ensembl"/>
        </authorList>
    </citation>
    <scope>IDENTIFICATION</scope>
</reference>
<name>A0A4W5QT27_9TELE</name>
<accession>A0A4W5QT27</accession>
<dbReference type="InterPro" id="IPR055458">
    <property type="entry name" value="IFT52_GIFT"/>
</dbReference>
<dbReference type="AlphaFoldDB" id="A0A4W5QT27"/>
<sequence>MMKPAVAVLSTGSVCYPLNRPVLAFYQVKDVVFQWLMGDTINLNQIDAEDPKITDYTMLPDTGCLSVRLRVHLQEENPRDFTSLFDMSTQAIKHFAPSHQVENNTALETGQTSVHYRRP</sequence>